<proteinExistence type="predicted"/>
<dbReference type="Pfam" id="PF19652">
    <property type="entry name" value="DUF6155"/>
    <property type="match status" value="1"/>
</dbReference>
<evidence type="ECO:0000313" key="1">
    <source>
        <dbReference type="EMBL" id="AZR72686.1"/>
    </source>
</evidence>
<reference evidence="1 2" key="1">
    <citation type="submission" date="2016-07" db="EMBL/GenBank/DDBJ databases">
        <title>Genome and transcriptome analysis of iron-reducing fermentative bacteria Anoxybacter fermentans.</title>
        <authorList>
            <person name="Zeng X."/>
            <person name="Shao Z."/>
        </authorList>
    </citation>
    <scope>NUCLEOTIDE SEQUENCE [LARGE SCALE GENOMIC DNA]</scope>
    <source>
        <strain evidence="1 2">DY22613</strain>
    </source>
</reference>
<sequence>MKKVKQSELKKYLSTKSDVELKKEILELFKLYPNVQEYYYLKIYPEKEEEIMEKYLQIIRDEFFPERGVPTLRYSIMRKAISDFKKISKTPKNIAELMMSYVEFGVDFTNVYGDISARFYNSIFSMYEKTISYILKNNLQQYFKERCRKVMEKSRGIGWGFGDDMECLYYENFED</sequence>
<dbReference type="Proteomes" id="UP000267250">
    <property type="component" value="Chromosome"/>
</dbReference>
<name>A0A3Q9HPE0_9FIRM</name>
<protein>
    <submittedName>
        <fullName evidence="1">Uncharacterized protein</fullName>
    </submittedName>
</protein>
<dbReference type="RefSeq" id="WP_205665712.1">
    <property type="nucleotide sequence ID" value="NZ_CP016379.1"/>
</dbReference>
<dbReference type="EMBL" id="CP016379">
    <property type="protein sequence ID" value="AZR72686.1"/>
    <property type="molecule type" value="Genomic_DNA"/>
</dbReference>
<keyword evidence="2" id="KW-1185">Reference proteome</keyword>
<accession>A0A3Q9HPE0</accession>
<dbReference type="InterPro" id="IPR046153">
    <property type="entry name" value="DUF6155"/>
</dbReference>
<gene>
    <name evidence="1" type="ORF">BBF96_04340</name>
</gene>
<evidence type="ECO:0000313" key="2">
    <source>
        <dbReference type="Proteomes" id="UP000267250"/>
    </source>
</evidence>
<dbReference type="KEGG" id="aft:BBF96_04340"/>
<dbReference type="AlphaFoldDB" id="A0A3Q9HPE0"/>
<organism evidence="1 2">
    <name type="scientific">Anoxybacter fermentans</name>
    <dbReference type="NCBI Taxonomy" id="1323375"/>
    <lineage>
        <taxon>Bacteria</taxon>
        <taxon>Bacillati</taxon>
        <taxon>Bacillota</taxon>
        <taxon>Clostridia</taxon>
        <taxon>Halanaerobiales</taxon>
        <taxon>Anoxybacter</taxon>
    </lineage>
</organism>